<organism evidence="1 2">
    <name type="scientific">Cryptolaemus montrouzieri</name>
    <dbReference type="NCBI Taxonomy" id="559131"/>
    <lineage>
        <taxon>Eukaryota</taxon>
        <taxon>Metazoa</taxon>
        <taxon>Ecdysozoa</taxon>
        <taxon>Arthropoda</taxon>
        <taxon>Hexapoda</taxon>
        <taxon>Insecta</taxon>
        <taxon>Pterygota</taxon>
        <taxon>Neoptera</taxon>
        <taxon>Endopterygota</taxon>
        <taxon>Coleoptera</taxon>
        <taxon>Polyphaga</taxon>
        <taxon>Cucujiformia</taxon>
        <taxon>Coccinelloidea</taxon>
        <taxon>Coccinellidae</taxon>
        <taxon>Scymninae</taxon>
        <taxon>Scymnini</taxon>
        <taxon>Cryptolaemus</taxon>
    </lineage>
</organism>
<comment type="caution">
    <text evidence="1">The sequence shown here is derived from an EMBL/GenBank/DDBJ whole genome shotgun (WGS) entry which is preliminary data.</text>
</comment>
<name>A0ABD2NEV9_9CUCU</name>
<sequence length="116" mass="13827">MLPREKVESATPNRKKILRDDCELLQYQMYATYTTYMNRKDDSLNLYKASQKAFNQTLEVLNRQRVELYINRADNKNKAIWDIISSKVKTRNQHIPTDSLNTDKLNSYFVEVEKNF</sequence>
<protein>
    <submittedName>
        <fullName evidence="1">Uncharacterized protein</fullName>
    </submittedName>
</protein>
<evidence type="ECO:0000313" key="1">
    <source>
        <dbReference type="EMBL" id="KAL3277060.1"/>
    </source>
</evidence>
<reference evidence="1 2" key="1">
    <citation type="journal article" date="2021" name="BMC Biol.">
        <title>Horizontally acquired antibacterial genes associated with adaptive radiation of ladybird beetles.</title>
        <authorList>
            <person name="Li H.S."/>
            <person name="Tang X.F."/>
            <person name="Huang Y.H."/>
            <person name="Xu Z.Y."/>
            <person name="Chen M.L."/>
            <person name="Du X.Y."/>
            <person name="Qiu B.Y."/>
            <person name="Chen P.T."/>
            <person name="Zhang W."/>
            <person name="Slipinski A."/>
            <person name="Escalona H.E."/>
            <person name="Waterhouse R.M."/>
            <person name="Zwick A."/>
            <person name="Pang H."/>
        </authorList>
    </citation>
    <scope>NUCLEOTIDE SEQUENCE [LARGE SCALE GENOMIC DNA]</scope>
    <source>
        <strain evidence="1">SYSU2018</strain>
    </source>
</reference>
<proteinExistence type="predicted"/>
<evidence type="ECO:0000313" key="2">
    <source>
        <dbReference type="Proteomes" id="UP001516400"/>
    </source>
</evidence>
<dbReference type="EMBL" id="JABFTP020000103">
    <property type="protein sequence ID" value="KAL3277060.1"/>
    <property type="molecule type" value="Genomic_DNA"/>
</dbReference>
<dbReference type="AlphaFoldDB" id="A0ABD2NEV9"/>
<accession>A0ABD2NEV9</accession>
<keyword evidence="2" id="KW-1185">Reference proteome</keyword>
<gene>
    <name evidence="1" type="ORF">HHI36_012421</name>
</gene>
<dbReference type="Proteomes" id="UP001516400">
    <property type="component" value="Unassembled WGS sequence"/>
</dbReference>